<dbReference type="EMBL" id="JZEX01000115">
    <property type="protein sequence ID" value="KKB11519.1"/>
    <property type="molecule type" value="Genomic_DNA"/>
</dbReference>
<dbReference type="OrthoDB" id="9815292at2"/>
<dbReference type="RefSeq" id="WP_046108968.1">
    <property type="nucleotide sequence ID" value="NZ_JZEX01000115.1"/>
</dbReference>
<dbReference type="STRING" id="443610.VE25_12515"/>
<organism evidence="2 3">
    <name type="scientific">Devosia geojensis</name>
    <dbReference type="NCBI Taxonomy" id="443610"/>
    <lineage>
        <taxon>Bacteria</taxon>
        <taxon>Pseudomonadati</taxon>
        <taxon>Pseudomonadota</taxon>
        <taxon>Alphaproteobacteria</taxon>
        <taxon>Hyphomicrobiales</taxon>
        <taxon>Devosiaceae</taxon>
        <taxon>Devosia</taxon>
    </lineage>
</organism>
<feature type="region of interest" description="Disordered" evidence="1">
    <location>
        <begin position="1"/>
        <end position="22"/>
    </location>
</feature>
<gene>
    <name evidence="2" type="ORF">VE25_12515</name>
</gene>
<dbReference type="AlphaFoldDB" id="A0A0F5FRN4"/>
<proteinExistence type="predicted"/>
<sequence>MPGERFPGDNGGPPLEKPHEWGEGPFGNYFEWRTAQREARKVPYETMRRRAAKAEALGLTYEEYTLEILERGRYLQASDTERIIEIKRKRPLRY</sequence>
<comment type="caution">
    <text evidence="2">The sequence shown here is derived from an EMBL/GenBank/DDBJ whole genome shotgun (WGS) entry which is preliminary data.</text>
</comment>
<reference evidence="2 3" key="1">
    <citation type="submission" date="2015-03" db="EMBL/GenBank/DDBJ databases">
        <authorList>
            <person name="Hassan Y.I."/>
            <person name="Lepp D."/>
            <person name="Li X.-Z."/>
            <person name="Zhou T."/>
        </authorList>
    </citation>
    <scope>NUCLEOTIDE SEQUENCE [LARGE SCALE GENOMIC DNA]</scope>
    <source>
        <strain evidence="2 3">BD-c194</strain>
    </source>
</reference>
<protein>
    <submittedName>
        <fullName evidence="2">Uncharacterized protein</fullName>
    </submittedName>
</protein>
<keyword evidence="3" id="KW-1185">Reference proteome</keyword>
<accession>A0A0F5FRN4</accession>
<evidence type="ECO:0000313" key="2">
    <source>
        <dbReference type="EMBL" id="KKB11519.1"/>
    </source>
</evidence>
<name>A0A0F5FRN4_9HYPH</name>
<dbReference type="PATRIC" id="fig|443610.3.peg.743"/>
<evidence type="ECO:0000313" key="3">
    <source>
        <dbReference type="Proteomes" id="UP000033632"/>
    </source>
</evidence>
<evidence type="ECO:0000256" key="1">
    <source>
        <dbReference type="SAM" id="MobiDB-lite"/>
    </source>
</evidence>
<dbReference type="Proteomes" id="UP000033632">
    <property type="component" value="Unassembled WGS sequence"/>
</dbReference>